<dbReference type="InterPro" id="IPR050905">
    <property type="entry name" value="Plant_NBS-LRR"/>
</dbReference>
<dbReference type="AlphaFoldDB" id="A0AA86VSU3"/>
<evidence type="ECO:0000256" key="1">
    <source>
        <dbReference type="ARBA" id="ARBA00022821"/>
    </source>
</evidence>
<name>A0AA86VSU3_9FABA</name>
<evidence type="ECO:0000313" key="3">
    <source>
        <dbReference type="EMBL" id="CAJ1964168.1"/>
    </source>
</evidence>
<dbReference type="Gramene" id="rna-AYBTSS11_LOCUS20165">
    <property type="protein sequence ID" value="CAJ1964168.1"/>
    <property type="gene ID" value="gene-AYBTSS11_LOCUS20165"/>
</dbReference>
<dbReference type="PANTHER" id="PTHR33463:SF204">
    <property type="entry name" value="NB-ARC DOMAIN-CONTAINING PROTEIN"/>
    <property type="match status" value="1"/>
</dbReference>
<proteinExistence type="predicted"/>
<keyword evidence="1" id="KW-0611">Plant defense</keyword>
<dbReference type="PANTHER" id="PTHR33463">
    <property type="entry name" value="NB-ARC DOMAIN-CONTAINING PROTEIN-RELATED"/>
    <property type="match status" value="1"/>
</dbReference>
<dbReference type="Proteomes" id="UP001189624">
    <property type="component" value="Chromosome 6"/>
</dbReference>
<reference evidence="3" key="1">
    <citation type="submission" date="2023-10" db="EMBL/GenBank/DDBJ databases">
        <authorList>
            <person name="Domelevo Entfellner J.-B."/>
        </authorList>
    </citation>
    <scope>NUCLEOTIDE SEQUENCE</scope>
</reference>
<dbReference type="Pfam" id="PF23247">
    <property type="entry name" value="LRR_RPS2"/>
    <property type="match status" value="1"/>
</dbReference>
<sequence length="392" mass="45502">MNEALRHDNRVYRLGIWAKSDQLRRIKDDSIPIELVEMKKVHLQELSSLRSFSLGDIVEWPSLENVVVRNCPSIKKFGLGKIKQSQLKSVLIIENEVQIDAKVPYLFELDDELSNIIEYNIGDNEELIKKIRNLQPSHFTKLQVLEVKNCNENLRDFLYVLVRRSHKLEVINIEQCKTIYSYLFDTTDAYEERHGDGIYLTQLKELKLTKIDGMEKIWSDDKPETLSLNNLQILHIKDCHFLTHIFSFHQVKKLHQLKELMIEACEALASVLMNTLFRVGPASKFPLLSKLEFKSLPNLSYFYRGDHVQFPSLKYLTIEKCPVLTKFITDAKLFPELNEIVFDSNNTLVYVISSKTLQELRNLKKVFVSHFVIGQTKGISYDKYACGEALAS</sequence>
<dbReference type="InterPro" id="IPR057135">
    <property type="entry name" value="At4g27190-like_LRR"/>
</dbReference>
<dbReference type="SUPFAM" id="SSF52058">
    <property type="entry name" value="L domain-like"/>
    <property type="match status" value="1"/>
</dbReference>
<protein>
    <recommendedName>
        <fullName evidence="2">Disease resistance protein At4g27190-like leucine-rich repeats domain-containing protein</fullName>
    </recommendedName>
</protein>
<dbReference type="EMBL" id="OY731403">
    <property type="protein sequence ID" value="CAJ1964168.1"/>
    <property type="molecule type" value="Genomic_DNA"/>
</dbReference>
<evidence type="ECO:0000313" key="4">
    <source>
        <dbReference type="Proteomes" id="UP001189624"/>
    </source>
</evidence>
<accession>A0AA86VSU3</accession>
<evidence type="ECO:0000259" key="2">
    <source>
        <dbReference type="Pfam" id="PF23247"/>
    </source>
</evidence>
<keyword evidence="4" id="KW-1185">Reference proteome</keyword>
<dbReference type="InterPro" id="IPR032675">
    <property type="entry name" value="LRR_dom_sf"/>
</dbReference>
<organism evidence="3 4">
    <name type="scientific">Sphenostylis stenocarpa</name>
    <dbReference type="NCBI Taxonomy" id="92480"/>
    <lineage>
        <taxon>Eukaryota</taxon>
        <taxon>Viridiplantae</taxon>
        <taxon>Streptophyta</taxon>
        <taxon>Embryophyta</taxon>
        <taxon>Tracheophyta</taxon>
        <taxon>Spermatophyta</taxon>
        <taxon>Magnoliopsida</taxon>
        <taxon>eudicotyledons</taxon>
        <taxon>Gunneridae</taxon>
        <taxon>Pentapetalae</taxon>
        <taxon>rosids</taxon>
        <taxon>fabids</taxon>
        <taxon>Fabales</taxon>
        <taxon>Fabaceae</taxon>
        <taxon>Papilionoideae</taxon>
        <taxon>50 kb inversion clade</taxon>
        <taxon>NPAAA clade</taxon>
        <taxon>indigoferoid/millettioid clade</taxon>
        <taxon>Phaseoleae</taxon>
        <taxon>Sphenostylis</taxon>
    </lineage>
</organism>
<dbReference type="Gene3D" id="3.80.10.10">
    <property type="entry name" value="Ribonuclease Inhibitor"/>
    <property type="match status" value="2"/>
</dbReference>
<feature type="domain" description="Disease resistance protein At4g27190-like leucine-rich repeats" evidence="2">
    <location>
        <begin position="129"/>
        <end position="266"/>
    </location>
</feature>
<gene>
    <name evidence="3" type="ORF">AYBTSS11_LOCUS20165</name>
</gene>